<evidence type="ECO:0000313" key="2">
    <source>
        <dbReference type="Proteomes" id="UP001341840"/>
    </source>
</evidence>
<dbReference type="Proteomes" id="UP001341840">
    <property type="component" value="Unassembled WGS sequence"/>
</dbReference>
<comment type="caution">
    <text evidence="1">The sequence shown here is derived from an EMBL/GenBank/DDBJ whole genome shotgun (WGS) entry which is preliminary data.</text>
</comment>
<proteinExistence type="predicted"/>
<name>A0ABU6SIU6_9FABA</name>
<gene>
    <name evidence="1" type="ORF">PIB30_051731</name>
</gene>
<reference evidence="1 2" key="1">
    <citation type="journal article" date="2023" name="Plants (Basel)">
        <title>Bridging the Gap: Combining Genomics and Transcriptomics Approaches to Understand Stylosanthes scabra, an Orphan Legume from the Brazilian Caatinga.</title>
        <authorList>
            <person name="Ferreira-Neto J.R.C."/>
            <person name="da Silva M.D."/>
            <person name="Binneck E."/>
            <person name="de Melo N.F."/>
            <person name="da Silva R.H."/>
            <person name="de Melo A.L.T.M."/>
            <person name="Pandolfi V."/>
            <person name="Bustamante F.O."/>
            <person name="Brasileiro-Vidal A.C."/>
            <person name="Benko-Iseppon A.M."/>
        </authorList>
    </citation>
    <scope>NUCLEOTIDE SEQUENCE [LARGE SCALE GENOMIC DNA]</scope>
    <source>
        <tissue evidence="1">Leaves</tissue>
    </source>
</reference>
<protein>
    <recommendedName>
        <fullName evidence="3">RNase H type-1 domain-containing protein</fullName>
    </recommendedName>
</protein>
<dbReference type="EMBL" id="JASCZI010060784">
    <property type="protein sequence ID" value="MED6135979.1"/>
    <property type="molecule type" value="Genomic_DNA"/>
</dbReference>
<evidence type="ECO:0000313" key="1">
    <source>
        <dbReference type="EMBL" id="MED6135979.1"/>
    </source>
</evidence>
<evidence type="ECO:0008006" key="3">
    <source>
        <dbReference type="Google" id="ProtNLM"/>
    </source>
</evidence>
<accession>A0ABU6SIU6</accession>
<sequence>MRADSSLIYELLDLIGKIKDIILRHWSVRILIVQRSANSVADRDGNLTYPALNGTGFWGDCVDMGRVLQYLPRPAPLPFLMAEFLAKNVATSQLAYSEWSTPPTDLLVLLQRDLVT</sequence>
<keyword evidence="2" id="KW-1185">Reference proteome</keyword>
<organism evidence="1 2">
    <name type="scientific">Stylosanthes scabra</name>
    <dbReference type="NCBI Taxonomy" id="79078"/>
    <lineage>
        <taxon>Eukaryota</taxon>
        <taxon>Viridiplantae</taxon>
        <taxon>Streptophyta</taxon>
        <taxon>Embryophyta</taxon>
        <taxon>Tracheophyta</taxon>
        <taxon>Spermatophyta</taxon>
        <taxon>Magnoliopsida</taxon>
        <taxon>eudicotyledons</taxon>
        <taxon>Gunneridae</taxon>
        <taxon>Pentapetalae</taxon>
        <taxon>rosids</taxon>
        <taxon>fabids</taxon>
        <taxon>Fabales</taxon>
        <taxon>Fabaceae</taxon>
        <taxon>Papilionoideae</taxon>
        <taxon>50 kb inversion clade</taxon>
        <taxon>dalbergioids sensu lato</taxon>
        <taxon>Dalbergieae</taxon>
        <taxon>Pterocarpus clade</taxon>
        <taxon>Stylosanthes</taxon>
    </lineage>
</organism>